<protein>
    <submittedName>
        <fullName evidence="2">Uncharacterized protein</fullName>
    </submittedName>
</protein>
<evidence type="ECO:0000256" key="1">
    <source>
        <dbReference type="SAM" id="MobiDB-lite"/>
    </source>
</evidence>
<feature type="region of interest" description="Disordered" evidence="1">
    <location>
        <begin position="475"/>
        <end position="499"/>
    </location>
</feature>
<evidence type="ECO:0000313" key="3">
    <source>
        <dbReference type="Proteomes" id="UP000481153"/>
    </source>
</evidence>
<organism evidence="2 3">
    <name type="scientific">Aphanomyces euteiches</name>
    <dbReference type="NCBI Taxonomy" id="100861"/>
    <lineage>
        <taxon>Eukaryota</taxon>
        <taxon>Sar</taxon>
        <taxon>Stramenopiles</taxon>
        <taxon>Oomycota</taxon>
        <taxon>Saprolegniomycetes</taxon>
        <taxon>Saprolegniales</taxon>
        <taxon>Verrucalvaceae</taxon>
        <taxon>Aphanomyces</taxon>
    </lineage>
</organism>
<gene>
    <name evidence="2" type="ORF">Ae201684_002533</name>
</gene>
<reference evidence="2 3" key="1">
    <citation type="submission" date="2019-07" db="EMBL/GenBank/DDBJ databases">
        <title>Genomics analysis of Aphanomyces spp. identifies a new class of oomycete effector associated with host adaptation.</title>
        <authorList>
            <person name="Gaulin E."/>
        </authorList>
    </citation>
    <scope>NUCLEOTIDE SEQUENCE [LARGE SCALE GENOMIC DNA]</scope>
    <source>
        <strain evidence="2 3">ATCC 201684</strain>
    </source>
</reference>
<feature type="compositionally biased region" description="Basic and acidic residues" evidence="1">
    <location>
        <begin position="660"/>
        <end position="675"/>
    </location>
</feature>
<feature type="compositionally biased region" description="Polar residues" evidence="1">
    <location>
        <begin position="575"/>
        <end position="584"/>
    </location>
</feature>
<sequence length="843" mass="95841">MHAVWLYSLERELMLAKQDELVRPHTSFSESRPRRHKSKLSASATTLSPLPSRQNQNRDEDAQAKKKKQEENHACWLAWCEQKADKLRQEKQQAASTKKNEMDKTKQSKAPAFSMEACFAEWKRTKRRQQKEQEQAALKQQAYERSLVEKYMAEKRKQIQERQGALARLKAQTPKKKKKRHVVVPPPAAFHKLIPIEYVSPKFQAEMERKLERQLDLHEDEVTHRSNFRDAKRAKETKRFQAQMHSSHAHRADSLDQLRHWATPTREIYVLASLLYKLVALESQSTTRLVDVWRTILSRHFSRCPSFAWLQCTTLTILYFHCAQPHFSTEEIEARSSVGAAIRLWVNNVAAVHELVDPTTQHVRAIDSLKSAGVSCRDIGTLVLLLHVYPHVNFKLKDQTHYSDKQLRERQVDCDLLRELYAAAAPQPPPPLPPSLDQVEPSQLLGLLDLPTFAPSKTRSKLAARLAARLQERHNDFDESPSSPSHSPRASTPHKSLQDDTVVVYKLSIPSKQQDHELNPLNYIQQKRRDSSLRIQTISTNRRSSLVTANQKIPLATSNNRPTDSRRSEPRPPMLSTTSPSAQTLPVHPELPAASISTPQTSPREEQESSTLLLPKTRECRIDTTSLEGDNTKEVERHHEHGPAVEEEESSKPPLPGFPRAEKAPKDEHEEERQLDNGYAAEEQELSSLLLPETPGAPQVAVNEVGHDGKGDKMYLKDGPNAVVDEGANGDNVEEDVERNDKDGPAVDDGHDTSVDLSHDAFQDMHQDKTPQPSAETESREHEAPEKPNDEDVDDQYAEEEDEDLGHDEEFQDVYDPRSEDEDTHGDGDDGETPLYEDEFDNA</sequence>
<accession>A0A6G0XQ75</accession>
<feature type="compositionally biased region" description="Low complexity" evidence="1">
    <location>
        <begin position="480"/>
        <end position="493"/>
    </location>
</feature>
<dbReference type="EMBL" id="VJMJ01000027">
    <property type="protein sequence ID" value="KAF0742432.1"/>
    <property type="molecule type" value="Genomic_DNA"/>
</dbReference>
<feature type="region of interest" description="Disordered" evidence="1">
    <location>
        <begin position="534"/>
        <end position="843"/>
    </location>
</feature>
<evidence type="ECO:0000313" key="2">
    <source>
        <dbReference type="EMBL" id="KAF0742432.1"/>
    </source>
</evidence>
<feature type="compositionally biased region" description="Basic and acidic residues" evidence="1">
    <location>
        <begin position="56"/>
        <end position="68"/>
    </location>
</feature>
<feature type="compositionally biased region" description="Polar residues" evidence="1">
    <location>
        <begin position="40"/>
        <end position="55"/>
    </location>
</feature>
<feature type="region of interest" description="Disordered" evidence="1">
    <location>
        <begin position="24"/>
        <end position="68"/>
    </location>
</feature>
<dbReference type="VEuPathDB" id="FungiDB:AeMF1_002394"/>
<feature type="compositionally biased region" description="Basic and acidic residues" evidence="1">
    <location>
        <begin position="705"/>
        <end position="716"/>
    </location>
</feature>
<comment type="caution">
    <text evidence="2">The sequence shown here is derived from an EMBL/GenBank/DDBJ whole genome shotgun (WGS) entry which is preliminary data.</text>
</comment>
<keyword evidence="3" id="KW-1185">Reference proteome</keyword>
<name>A0A6G0XQ75_9STRA</name>
<feature type="compositionally biased region" description="Basic and acidic residues" evidence="1">
    <location>
        <begin position="630"/>
        <end position="644"/>
    </location>
</feature>
<feature type="compositionally biased region" description="Basic and acidic residues" evidence="1">
    <location>
        <begin position="777"/>
        <end position="790"/>
    </location>
</feature>
<dbReference type="Proteomes" id="UP000481153">
    <property type="component" value="Unassembled WGS sequence"/>
</dbReference>
<feature type="compositionally biased region" description="Acidic residues" evidence="1">
    <location>
        <begin position="791"/>
        <end position="843"/>
    </location>
</feature>
<proteinExistence type="predicted"/>
<feature type="region of interest" description="Disordered" evidence="1">
    <location>
        <begin position="90"/>
        <end position="110"/>
    </location>
</feature>
<dbReference type="AlphaFoldDB" id="A0A6G0XQ75"/>
<feature type="compositionally biased region" description="Polar residues" evidence="1">
    <location>
        <begin position="534"/>
        <end position="562"/>
    </location>
</feature>
<feature type="compositionally biased region" description="Basic and acidic residues" evidence="1">
    <location>
        <begin position="739"/>
        <end position="769"/>
    </location>
</feature>